<dbReference type="AlphaFoldDB" id="A0A498SSG0"/>
<keyword evidence="3" id="KW-1185">Reference proteome</keyword>
<dbReference type="SUPFAM" id="SSF48113">
    <property type="entry name" value="Heme-dependent peroxidases"/>
    <property type="match status" value="1"/>
</dbReference>
<dbReference type="Gene3D" id="1.10.640.10">
    <property type="entry name" value="Haem peroxidase domain superfamily, animal type"/>
    <property type="match status" value="1"/>
</dbReference>
<name>A0A498SSG0_ACAVI</name>
<sequence>MQYGYYYLTIHDTQLFRPVSGGDCSAIDPTDKNLAENMIKNHLVVPVEDTSSRKLLSIDDITKAVGTGCVPKLTDTDCARSLCYHLMYRSYDGVCNNLERPLLGAAFRPYLRHLPPEYDDRISEPVSSIRVTRPTAREISRILLSSSQIVQHDRYNVLVMQFGQFMSHDIAKTTLQPSAKCISCKPISSLCMPIPISEKDGNQAFKQRRCLKISRSSPICGTGQNGVPREQLNENTAFIDASPLYGSSFKDVHKFRQARTGFLRMNKFNNQMVLPFDQSKCSSPQKCTATFTAGDIRVNLFIGLSAIHILFTREHN</sequence>
<dbReference type="GO" id="GO:0006979">
    <property type="term" value="P:response to oxidative stress"/>
    <property type="evidence" value="ECO:0007669"/>
    <property type="project" value="InterPro"/>
</dbReference>
<dbReference type="Proteomes" id="UP000276991">
    <property type="component" value="Unassembled WGS sequence"/>
</dbReference>
<evidence type="ECO:0000313" key="2">
    <source>
        <dbReference type="EMBL" id="VBB32163.1"/>
    </source>
</evidence>
<dbReference type="OrthoDB" id="823504at2759"/>
<dbReference type="GO" id="GO:0020037">
    <property type="term" value="F:heme binding"/>
    <property type="evidence" value="ECO:0007669"/>
    <property type="project" value="InterPro"/>
</dbReference>
<dbReference type="GO" id="GO:0005615">
    <property type="term" value="C:extracellular space"/>
    <property type="evidence" value="ECO:0007669"/>
    <property type="project" value="TreeGrafter"/>
</dbReference>
<evidence type="ECO:0008006" key="4">
    <source>
        <dbReference type="Google" id="ProtNLM"/>
    </source>
</evidence>
<feature type="non-terminal residue" evidence="2">
    <location>
        <position position="316"/>
    </location>
</feature>
<gene>
    <name evidence="2" type="ORF">NAV_LOCUS6954</name>
</gene>
<keyword evidence="1" id="KW-0575">Peroxidase</keyword>
<dbReference type="STRING" id="6277.A0A498SSG0"/>
<protein>
    <recommendedName>
        <fullName evidence="4">Heme peroxidase</fullName>
    </recommendedName>
</protein>
<dbReference type="GO" id="GO:0004601">
    <property type="term" value="F:peroxidase activity"/>
    <property type="evidence" value="ECO:0007669"/>
    <property type="project" value="UniProtKB-KW"/>
</dbReference>
<dbReference type="PRINTS" id="PR00457">
    <property type="entry name" value="ANPEROXIDASE"/>
</dbReference>
<dbReference type="InterPro" id="IPR037120">
    <property type="entry name" value="Haem_peroxidase_sf_animal"/>
</dbReference>
<dbReference type="PANTHER" id="PTHR11475:SF61">
    <property type="entry name" value="PEROXIDASE MLT-7"/>
    <property type="match status" value="1"/>
</dbReference>
<accession>A0A498SSG0</accession>
<dbReference type="InterPro" id="IPR010255">
    <property type="entry name" value="Haem_peroxidase_sf"/>
</dbReference>
<reference evidence="2 3" key="1">
    <citation type="submission" date="2018-08" db="EMBL/GenBank/DDBJ databases">
        <authorList>
            <person name="Laetsch R D."/>
            <person name="Stevens L."/>
            <person name="Kumar S."/>
            <person name="Blaxter L. M."/>
        </authorList>
    </citation>
    <scope>NUCLEOTIDE SEQUENCE [LARGE SCALE GENOMIC DNA]</scope>
</reference>
<keyword evidence="1" id="KW-0560">Oxidoreductase</keyword>
<dbReference type="PROSITE" id="PS50292">
    <property type="entry name" value="PEROXIDASE_3"/>
    <property type="match status" value="1"/>
</dbReference>
<dbReference type="InterPro" id="IPR019791">
    <property type="entry name" value="Haem_peroxidase_animal"/>
</dbReference>
<evidence type="ECO:0000313" key="3">
    <source>
        <dbReference type="Proteomes" id="UP000276991"/>
    </source>
</evidence>
<proteinExistence type="predicted"/>
<dbReference type="EMBL" id="UPTC01001569">
    <property type="protein sequence ID" value="VBB32163.1"/>
    <property type="molecule type" value="Genomic_DNA"/>
</dbReference>
<dbReference type="Pfam" id="PF03098">
    <property type="entry name" value="An_peroxidase"/>
    <property type="match status" value="1"/>
</dbReference>
<evidence type="ECO:0000256" key="1">
    <source>
        <dbReference type="ARBA" id="ARBA00022559"/>
    </source>
</evidence>
<organism evidence="2 3">
    <name type="scientific">Acanthocheilonema viteae</name>
    <name type="common">Filarial nematode worm</name>
    <name type="synonym">Dipetalonema viteae</name>
    <dbReference type="NCBI Taxonomy" id="6277"/>
    <lineage>
        <taxon>Eukaryota</taxon>
        <taxon>Metazoa</taxon>
        <taxon>Ecdysozoa</taxon>
        <taxon>Nematoda</taxon>
        <taxon>Chromadorea</taxon>
        <taxon>Rhabditida</taxon>
        <taxon>Spirurina</taxon>
        <taxon>Spiruromorpha</taxon>
        <taxon>Filarioidea</taxon>
        <taxon>Onchocercidae</taxon>
        <taxon>Acanthocheilonema</taxon>
    </lineage>
</organism>
<dbReference type="PANTHER" id="PTHR11475">
    <property type="entry name" value="OXIDASE/PEROXIDASE"/>
    <property type="match status" value="1"/>
</dbReference>